<dbReference type="EMBL" id="JAPFFF010000009">
    <property type="protein sequence ID" value="KAK8882822.1"/>
    <property type="molecule type" value="Genomic_DNA"/>
</dbReference>
<dbReference type="PANTHER" id="PTHR10828">
    <property type="entry name" value="M-PHASE INDUCER PHOSPHATASE DUAL SPECIFICITY PHOSPHATASE CDC25"/>
    <property type="match status" value="1"/>
</dbReference>
<protein>
    <recommendedName>
        <fullName evidence="2">protein-tyrosine-phosphatase</fullName>
        <ecNumber evidence="2">3.1.3.48</ecNumber>
    </recommendedName>
</protein>
<dbReference type="PANTHER" id="PTHR10828:SF17">
    <property type="entry name" value="PROTEIN-TYROSINE-PHOSPHATASE"/>
    <property type="match status" value="1"/>
</dbReference>
<accession>A0ABR2JVQ4</accession>
<evidence type="ECO:0000256" key="2">
    <source>
        <dbReference type="ARBA" id="ARBA00013064"/>
    </source>
</evidence>
<dbReference type="InterPro" id="IPR036873">
    <property type="entry name" value="Rhodanese-like_dom_sf"/>
</dbReference>
<dbReference type="InterPro" id="IPR000751">
    <property type="entry name" value="MPI_Phosphatase"/>
</dbReference>
<evidence type="ECO:0000256" key="5">
    <source>
        <dbReference type="ARBA" id="ARBA00022912"/>
    </source>
</evidence>
<dbReference type="Pfam" id="PF00581">
    <property type="entry name" value="Rhodanese"/>
    <property type="match status" value="1"/>
</dbReference>
<dbReference type="InterPro" id="IPR001763">
    <property type="entry name" value="Rhodanese-like_dom"/>
</dbReference>
<keyword evidence="4" id="KW-0378">Hydrolase</keyword>
<keyword evidence="3" id="KW-0132">Cell division</keyword>
<dbReference type="EC" id="3.1.3.48" evidence="2"/>
<keyword evidence="5" id="KW-0904">Protein phosphatase</keyword>
<keyword evidence="6" id="KW-0131">Cell cycle</keyword>
<name>A0ABR2JVQ4_9EUKA</name>
<evidence type="ECO:0000313" key="9">
    <source>
        <dbReference type="Proteomes" id="UP001470230"/>
    </source>
</evidence>
<dbReference type="Proteomes" id="UP001470230">
    <property type="component" value="Unassembled WGS sequence"/>
</dbReference>
<reference evidence="8 9" key="1">
    <citation type="submission" date="2024-04" db="EMBL/GenBank/DDBJ databases">
        <title>Tritrichomonas musculus Genome.</title>
        <authorList>
            <person name="Alves-Ferreira E."/>
            <person name="Grigg M."/>
            <person name="Lorenzi H."/>
            <person name="Galac M."/>
        </authorList>
    </citation>
    <scope>NUCLEOTIDE SEQUENCE [LARGE SCALE GENOMIC DNA]</scope>
    <source>
        <strain evidence="8 9">EAF2021</strain>
    </source>
</reference>
<dbReference type="PROSITE" id="PS50206">
    <property type="entry name" value="RHODANESE_3"/>
    <property type="match status" value="1"/>
</dbReference>
<gene>
    <name evidence="8" type="ORF">M9Y10_045465</name>
</gene>
<sequence length="332" mass="37524">MLFRSNSAIYESPVTGIPLPEIEEDEFDKSSSSSGPNIALQSENSYLTLIHSNDSYQTITSDELATLLKEYTFLDHKYDQVSILDGRFEYEFKGGRIAGAQNICTRSAIPIVYNSFKGGNMCIVFHCEFSQNRGPTLMKLFRQYDRKQNIKDYPKLKFPNLFLLKGGYKQFYTDHPEFCIGGYVPMREQKYVLSGQLKRCHSYYTKNMLLSAEEMNNHSFTYKKQFPAISASQFSSCSQSTTLSKRSISLPAILTCSQPLTFPSMYIDETTDCSCASSNSISPVSVPPHFTFSHQASLSPSHTPFYADPNITDSFNSTDHDALKASRFVNFP</sequence>
<comment type="similarity">
    <text evidence="1">Belongs to the MPI phosphatase family.</text>
</comment>
<evidence type="ECO:0000313" key="8">
    <source>
        <dbReference type="EMBL" id="KAK8882822.1"/>
    </source>
</evidence>
<comment type="caution">
    <text evidence="8">The sequence shown here is derived from an EMBL/GenBank/DDBJ whole genome shotgun (WGS) entry which is preliminary data.</text>
</comment>
<dbReference type="SMART" id="SM00450">
    <property type="entry name" value="RHOD"/>
    <property type="match status" value="1"/>
</dbReference>
<evidence type="ECO:0000256" key="4">
    <source>
        <dbReference type="ARBA" id="ARBA00022801"/>
    </source>
</evidence>
<evidence type="ECO:0000256" key="3">
    <source>
        <dbReference type="ARBA" id="ARBA00022618"/>
    </source>
</evidence>
<keyword evidence="9" id="KW-1185">Reference proteome</keyword>
<dbReference type="PRINTS" id="PR00716">
    <property type="entry name" value="MPIPHPHTASE"/>
</dbReference>
<dbReference type="Gene3D" id="3.40.250.10">
    <property type="entry name" value="Rhodanese-like domain"/>
    <property type="match status" value="1"/>
</dbReference>
<evidence type="ECO:0000256" key="6">
    <source>
        <dbReference type="ARBA" id="ARBA00023306"/>
    </source>
</evidence>
<evidence type="ECO:0000256" key="1">
    <source>
        <dbReference type="ARBA" id="ARBA00011065"/>
    </source>
</evidence>
<proteinExistence type="inferred from homology"/>
<feature type="domain" description="Rhodanese" evidence="7">
    <location>
        <begin position="77"/>
        <end position="180"/>
    </location>
</feature>
<organism evidence="8 9">
    <name type="scientific">Tritrichomonas musculus</name>
    <dbReference type="NCBI Taxonomy" id="1915356"/>
    <lineage>
        <taxon>Eukaryota</taxon>
        <taxon>Metamonada</taxon>
        <taxon>Parabasalia</taxon>
        <taxon>Tritrichomonadida</taxon>
        <taxon>Tritrichomonadidae</taxon>
        <taxon>Tritrichomonas</taxon>
    </lineage>
</organism>
<dbReference type="SUPFAM" id="SSF52821">
    <property type="entry name" value="Rhodanese/Cell cycle control phosphatase"/>
    <property type="match status" value="1"/>
</dbReference>
<evidence type="ECO:0000259" key="7">
    <source>
        <dbReference type="PROSITE" id="PS50206"/>
    </source>
</evidence>